<dbReference type="EMBL" id="VSSQ01003519">
    <property type="protein sequence ID" value="MPM21091.1"/>
    <property type="molecule type" value="Genomic_DNA"/>
</dbReference>
<dbReference type="InterPro" id="IPR040170">
    <property type="entry name" value="Cytosol_ACT"/>
</dbReference>
<dbReference type="Pfam" id="PF03061">
    <property type="entry name" value="4HBT"/>
    <property type="match status" value="1"/>
</dbReference>
<gene>
    <name evidence="3" type="ORF">SDC9_67534</name>
</gene>
<name>A0A644XZK1_9ZZZZ</name>
<dbReference type="SUPFAM" id="SSF54637">
    <property type="entry name" value="Thioesterase/thiol ester dehydrase-isomerase"/>
    <property type="match status" value="1"/>
</dbReference>
<dbReference type="AlphaFoldDB" id="A0A644XZK1"/>
<feature type="domain" description="HotDog ACOT-type" evidence="2">
    <location>
        <begin position="38"/>
        <end position="150"/>
    </location>
</feature>
<accession>A0A644XZK1</accession>
<dbReference type="GO" id="GO:0009062">
    <property type="term" value="P:fatty acid catabolic process"/>
    <property type="evidence" value="ECO:0007669"/>
    <property type="project" value="TreeGrafter"/>
</dbReference>
<evidence type="ECO:0000259" key="2">
    <source>
        <dbReference type="PROSITE" id="PS51770"/>
    </source>
</evidence>
<evidence type="ECO:0000313" key="3">
    <source>
        <dbReference type="EMBL" id="MPM21091.1"/>
    </source>
</evidence>
<dbReference type="InterPro" id="IPR033120">
    <property type="entry name" value="HOTDOG_ACOT"/>
</dbReference>
<dbReference type="PANTHER" id="PTHR11049">
    <property type="entry name" value="ACYL COENZYME A THIOESTER HYDROLASE"/>
    <property type="match status" value="1"/>
</dbReference>
<dbReference type="InterPro" id="IPR006683">
    <property type="entry name" value="Thioestr_dom"/>
</dbReference>
<dbReference type="PROSITE" id="PS51770">
    <property type="entry name" value="HOTDOG_ACOT"/>
    <property type="match status" value="1"/>
</dbReference>
<dbReference type="GO" id="GO:0052816">
    <property type="term" value="F:long-chain fatty acyl-CoA hydrolase activity"/>
    <property type="evidence" value="ECO:0007669"/>
    <property type="project" value="TreeGrafter"/>
</dbReference>
<dbReference type="CDD" id="cd03442">
    <property type="entry name" value="BFIT_BACH"/>
    <property type="match status" value="1"/>
</dbReference>
<organism evidence="3">
    <name type="scientific">bioreactor metagenome</name>
    <dbReference type="NCBI Taxonomy" id="1076179"/>
    <lineage>
        <taxon>unclassified sequences</taxon>
        <taxon>metagenomes</taxon>
        <taxon>ecological metagenomes</taxon>
    </lineage>
</organism>
<comment type="caution">
    <text evidence="3">The sequence shown here is derived from an EMBL/GenBank/DDBJ whole genome shotgun (WGS) entry which is preliminary data.</text>
</comment>
<dbReference type="GO" id="GO:0006637">
    <property type="term" value="P:acyl-CoA metabolic process"/>
    <property type="evidence" value="ECO:0007669"/>
    <property type="project" value="TreeGrafter"/>
</dbReference>
<protein>
    <recommendedName>
        <fullName evidence="2">HotDog ACOT-type domain-containing protein</fullName>
    </recommendedName>
</protein>
<evidence type="ECO:0000256" key="1">
    <source>
        <dbReference type="ARBA" id="ARBA00022801"/>
    </source>
</evidence>
<reference evidence="3" key="1">
    <citation type="submission" date="2019-08" db="EMBL/GenBank/DDBJ databases">
        <authorList>
            <person name="Kucharzyk K."/>
            <person name="Murdoch R.W."/>
            <person name="Higgins S."/>
            <person name="Loffler F."/>
        </authorList>
    </citation>
    <scope>NUCLEOTIDE SEQUENCE</scope>
</reference>
<proteinExistence type="predicted"/>
<dbReference type="PANTHER" id="PTHR11049:SF24">
    <property type="entry name" value="CYTOSOLIC ACYL COENZYME A THIOESTER HYDROLASE"/>
    <property type="match status" value="1"/>
</dbReference>
<sequence>MQKQSEEAFEAKSCDTIKKIIQTRNDDMNPTKKELSCNQTRNVRTAFVSYSELNDKDTLFGGEIMSHFDSACGRAVFNFVKRPSFTATVDLIAFIQPVQKNEAIYVEAYVSGCGNTSVEAFAKLTATDVRTSESRICAYAFLTFVITDSSDPDFVMPLIQPESEEEKLICSGYEERRTNNLIKRNQNSRLLAGLSTKQIWDAQK</sequence>
<keyword evidence="1" id="KW-0378">Hydrolase</keyword>
<dbReference type="GO" id="GO:0005829">
    <property type="term" value="C:cytosol"/>
    <property type="evidence" value="ECO:0007669"/>
    <property type="project" value="TreeGrafter"/>
</dbReference>
<dbReference type="Gene3D" id="3.10.129.10">
    <property type="entry name" value="Hotdog Thioesterase"/>
    <property type="match status" value="1"/>
</dbReference>
<dbReference type="InterPro" id="IPR029069">
    <property type="entry name" value="HotDog_dom_sf"/>
</dbReference>